<gene>
    <name evidence="2" type="ORF">PCOR1329_LOCUS22862</name>
</gene>
<evidence type="ECO:0000313" key="3">
    <source>
        <dbReference type="Proteomes" id="UP001189429"/>
    </source>
</evidence>
<proteinExistence type="predicted"/>
<dbReference type="Proteomes" id="UP001189429">
    <property type="component" value="Unassembled WGS sequence"/>
</dbReference>
<dbReference type="EMBL" id="CAUYUJ010007680">
    <property type="protein sequence ID" value="CAK0821637.1"/>
    <property type="molecule type" value="Genomic_DNA"/>
</dbReference>
<reference evidence="2" key="1">
    <citation type="submission" date="2023-10" db="EMBL/GenBank/DDBJ databases">
        <authorList>
            <person name="Chen Y."/>
            <person name="Shah S."/>
            <person name="Dougan E. K."/>
            <person name="Thang M."/>
            <person name="Chan C."/>
        </authorList>
    </citation>
    <scope>NUCLEOTIDE SEQUENCE [LARGE SCALE GENOMIC DNA]</scope>
</reference>
<sequence>MERLRVGLGAPPSARRARQDGSFALLPRQTEDELLLSEDGSFALLPRQTEDELLLSEVHSKLDGALQFLRSVLGDLLLDDARPAPGGGVCLGRGGAAPSRSPESACRGQSPRSRRRR</sequence>
<comment type="caution">
    <text evidence="2">The sequence shown here is derived from an EMBL/GenBank/DDBJ whole genome shotgun (WGS) entry which is preliminary data.</text>
</comment>
<name>A0ABN9RTJ4_9DINO</name>
<organism evidence="2 3">
    <name type="scientific">Prorocentrum cordatum</name>
    <dbReference type="NCBI Taxonomy" id="2364126"/>
    <lineage>
        <taxon>Eukaryota</taxon>
        <taxon>Sar</taxon>
        <taxon>Alveolata</taxon>
        <taxon>Dinophyceae</taxon>
        <taxon>Prorocentrales</taxon>
        <taxon>Prorocentraceae</taxon>
        <taxon>Prorocentrum</taxon>
    </lineage>
</organism>
<feature type="region of interest" description="Disordered" evidence="1">
    <location>
        <begin position="87"/>
        <end position="117"/>
    </location>
</feature>
<evidence type="ECO:0000256" key="1">
    <source>
        <dbReference type="SAM" id="MobiDB-lite"/>
    </source>
</evidence>
<feature type="region of interest" description="Disordered" evidence="1">
    <location>
        <begin position="1"/>
        <end position="23"/>
    </location>
</feature>
<protein>
    <submittedName>
        <fullName evidence="2">Uncharacterized protein</fullName>
    </submittedName>
</protein>
<keyword evidence="3" id="KW-1185">Reference proteome</keyword>
<evidence type="ECO:0000313" key="2">
    <source>
        <dbReference type="EMBL" id="CAK0821637.1"/>
    </source>
</evidence>
<accession>A0ABN9RTJ4</accession>